<accession>A0A4C1XJ04</accession>
<keyword evidence="3" id="KW-1185">Reference proteome</keyword>
<protein>
    <submittedName>
        <fullName evidence="2">Uncharacterized protein</fullName>
    </submittedName>
</protein>
<dbReference type="AlphaFoldDB" id="A0A4C1XJ04"/>
<feature type="signal peptide" evidence="1">
    <location>
        <begin position="1"/>
        <end position="18"/>
    </location>
</feature>
<reference evidence="2 3" key="1">
    <citation type="journal article" date="2019" name="Commun. Biol.">
        <title>The bagworm genome reveals a unique fibroin gene that provides high tensile strength.</title>
        <authorList>
            <person name="Kono N."/>
            <person name="Nakamura H."/>
            <person name="Ohtoshi R."/>
            <person name="Tomita M."/>
            <person name="Numata K."/>
            <person name="Arakawa K."/>
        </authorList>
    </citation>
    <scope>NUCLEOTIDE SEQUENCE [LARGE SCALE GENOMIC DNA]</scope>
</reference>
<name>A0A4C1XJ04_EUMVA</name>
<evidence type="ECO:0000313" key="2">
    <source>
        <dbReference type="EMBL" id="GBP63100.1"/>
    </source>
</evidence>
<dbReference type="EMBL" id="BGZK01000859">
    <property type="protein sequence ID" value="GBP63100.1"/>
    <property type="molecule type" value="Genomic_DNA"/>
</dbReference>
<gene>
    <name evidence="2" type="ORF">EVAR_98088_1</name>
</gene>
<evidence type="ECO:0000256" key="1">
    <source>
        <dbReference type="SAM" id="SignalP"/>
    </source>
</evidence>
<proteinExistence type="predicted"/>
<feature type="chain" id="PRO_5020022648" evidence="1">
    <location>
        <begin position="19"/>
        <end position="93"/>
    </location>
</feature>
<sequence length="93" mass="9988">MSKKNFSLVALLGCGLEASDIWSYSDSGRARRASLLLSGMRAMLAERGIKLFAFSAATPLIQGCHTNHERILLNSRPLKIAVAVSTLRLAAAT</sequence>
<keyword evidence="1" id="KW-0732">Signal</keyword>
<dbReference type="Proteomes" id="UP000299102">
    <property type="component" value="Unassembled WGS sequence"/>
</dbReference>
<evidence type="ECO:0000313" key="3">
    <source>
        <dbReference type="Proteomes" id="UP000299102"/>
    </source>
</evidence>
<comment type="caution">
    <text evidence="2">The sequence shown here is derived from an EMBL/GenBank/DDBJ whole genome shotgun (WGS) entry which is preliminary data.</text>
</comment>
<organism evidence="2 3">
    <name type="scientific">Eumeta variegata</name>
    <name type="common">Bagworm moth</name>
    <name type="synonym">Eumeta japonica</name>
    <dbReference type="NCBI Taxonomy" id="151549"/>
    <lineage>
        <taxon>Eukaryota</taxon>
        <taxon>Metazoa</taxon>
        <taxon>Ecdysozoa</taxon>
        <taxon>Arthropoda</taxon>
        <taxon>Hexapoda</taxon>
        <taxon>Insecta</taxon>
        <taxon>Pterygota</taxon>
        <taxon>Neoptera</taxon>
        <taxon>Endopterygota</taxon>
        <taxon>Lepidoptera</taxon>
        <taxon>Glossata</taxon>
        <taxon>Ditrysia</taxon>
        <taxon>Tineoidea</taxon>
        <taxon>Psychidae</taxon>
        <taxon>Oiketicinae</taxon>
        <taxon>Eumeta</taxon>
    </lineage>
</organism>